<dbReference type="EMBL" id="JAABOO010000001">
    <property type="protein sequence ID" value="NER11935.1"/>
    <property type="molecule type" value="Genomic_DNA"/>
</dbReference>
<organism evidence="7 8">
    <name type="scientific">Leptobacterium flavescens</name>
    <dbReference type="NCBI Taxonomy" id="472055"/>
    <lineage>
        <taxon>Bacteria</taxon>
        <taxon>Pseudomonadati</taxon>
        <taxon>Bacteroidota</taxon>
        <taxon>Flavobacteriia</taxon>
        <taxon>Flavobacteriales</taxon>
        <taxon>Flavobacteriaceae</taxon>
        <taxon>Leptobacterium</taxon>
    </lineage>
</organism>
<feature type="domain" description="HTH araC/xylS-type" evidence="6">
    <location>
        <begin position="849"/>
        <end position="947"/>
    </location>
</feature>
<dbReference type="SUPFAM" id="SSF63829">
    <property type="entry name" value="Calcium-dependent phosphotriesterase"/>
    <property type="match status" value="3"/>
</dbReference>
<keyword evidence="5" id="KW-0812">Transmembrane</keyword>
<evidence type="ECO:0000256" key="2">
    <source>
        <dbReference type="ARBA" id="ARBA00023015"/>
    </source>
</evidence>
<keyword evidence="5" id="KW-1133">Transmembrane helix</keyword>
<dbReference type="GO" id="GO:0003700">
    <property type="term" value="F:DNA-binding transcription factor activity"/>
    <property type="evidence" value="ECO:0007669"/>
    <property type="project" value="InterPro"/>
</dbReference>
<dbReference type="PANTHER" id="PTHR43547">
    <property type="entry name" value="TWO-COMPONENT HISTIDINE KINASE"/>
    <property type="match status" value="1"/>
</dbReference>
<dbReference type="InterPro" id="IPR009057">
    <property type="entry name" value="Homeodomain-like_sf"/>
</dbReference>
<evidence type="ECO:0000313" key="8">
    <source>
        <dbReference type="Proteomes" id="UP000468581"/>
    </source>
</evidence>
<reference evidence="7 8" key="1">
    <citation type="submission" date="2020-01" db="EMBL/GenBank/DDBJ databases">
        <title>Leptobacterium flavescens.</title>
        <authorList>
            <person name="Wang G."/>
        </authorList>
    </citation>
    <scope>NUCLEOTIDE SEQUENCE [LARGE SCALE GENOMIC DNA]</scope>
    <source>
        <strain evidence="7 8">KCTC 22160</strain>
    </source>
</reference>
<evidence type="ECO:0000259" key="6">
    <source>
        <dbReference type="PROSITE" id="PS01124"/>
    </source>
</evidence>
<keyword evidence="2" id="KW-0805">Transcription regulation</keyword>
<dbReference type="InterPro" id="IPR018062">
    <property type="entry name" value="HTH_AraC-typ_CS"/>
</dbReference>
<dbReference type="Pfam" id="PF12833">
    <property type="entry name" value="HTH_18"/>
    <property type="match status" value="1"/>
</dbReference>
<dbReference type="Pfam" id="PF07495">
    <property type="entry name" value="Y_Y_Y"/>
    <property type="match status" value="1"/>
</dbReference>
<keyword evidence="4" id="KW-0804">Transcription</keyword>
<name>A0A6P0UFB6_9FLAO</name>
<evidence type="ECO:0000256" key="3">
    <source>
        <dbReference type="ARBA" id="ARBA00023125"/>
    </source>
</evidence>
<keyword evidence="8" id="KW-1185">Reference proteome</keyword>
<dbReference type="InterPro" id="IPR011110">
    <property type="entry name" value="Reg_prop"/>
</dbReference>
<dbReference type="Pfam" id="PF07494">
    <property type="entry name" value="Reg_prop"/>
    <property type="match status" value="7"/>
</dbReference>
<protein>
    <submittedName>
        <fullName evidence="7">Helix-turn-helix domain-containing protein</fullName>
    </submittedName>
</protein>
<dbReference type="PROSITE" id="PS00041">
    <property type="entry name" value="HTH_ARAC_FAMILY_1"/>
    <property type="match status" value="1"/>
</dbReference>
<evidence type="ECO:0000256" key="1">
    <source>
        <dbReference type="ARBA" id="ARBA00022553"/>
    </source>
</evidence>
<dbReference type="PANTHER" id="PTHR43547:SF2">
    <property type="entry name" value="HYBRID SIGNAL TRANSDUCTION HISTIDINE KINASE C"/>
    <property type="match status" value="1"/>
</dbReference>
<dbReference type="GO" id="GO:0000155">
    <property type="term" value="F:phosphorelay sensor kinase activity"/>
    <property type="evidence" value="ECO:0007669"/>
    <property type="project" value="TreeGrafter"/>
</dbReference>
<comment type="caution">
    <text evidence="7">The sequence shown here is derived from an EMBL/GenBank/DDBJ whole genome shotgun (WGS) entry which is preliminary data.</text>
</comment>
<feature type="transmembrane region" description="Helical" evidence="5">
    <location>
        <begin position="776"/>
        <end position="794"/>
    </location>
</feature>
<evidence type="ECO:0000313" key="7">
    <source>
        <dbReference type="EMBL" id="NER11935.1"/>
    </source>
</evidence>
<dbReference type="RefSeq" id="WP_163604978.1">
    <property type="nucleotide sequence ID" value="NZ_JAABOO010000001.1"/>
</dbReference>
<dbReference type="Gene3D" id="2.130.10.10">
    <property type="entry name" value="YVTN repeat-like/Quinoprotein amine dehydrogenase"/>
    <property type="match status" value="2"/>
</dbReference>
<dbReference type="InterPro" id="IPR020449">
    <property type="entry name" value="Tscrpt_reg_AraC-type_HTH"/>
</dbReference>
<evidence type="ECO:0000256" key="4">
    <source>
        <dbReference type="ARBA" id="ARBA00023163"/>
    </source>
</evidence>
<dbReference type="InterPro" id="IPR013783">
    <property type="entry name" value="Ig-like_fold"/>
</dbReference>
<sequence length="947" mass="107700">MKKKLVIFFLLPLLIWAQDKPQRFKHLSLENGLSQSSVTCILKDSRGFMWFGTEDGLNKYDGHEFTIYRHQPDNPKSLSSSYINAILEGNDGSLWIGTKDGLNYFDAPTETFIRYKHDPSDVHSLSHNKVNSLFITDKRKLLIGTSQGLNIYDPESGFSRHETSRHIISMAQDANGDLWILGPEMLEKFRLDKDLLVSTGIRKALPGSFKSTLFSDSLTLWVGSSKGLIKFDPGSQNMELFSFYDTDLPFDNKNNVLSIIKGKEDTLLVGTASGGLVRFNKTIEAFDLIIQDPYRRTGLNSNSIRSLYMDECEILWLGTFSGGVNKYDPAQFSFEHLKHLPGNNKGLSEKTVRSVLQDSDGELWIGTHGGLNRLGPSSPELKVYTYSSKDPQSISSNTVRALCEDQNGTIWAGTWENGFCSFDKRTESFRRYISFPGQTDSIGQVRTLISDKHNNIWVGGNGLWKFNPQTNVYSSYHHDKNDPNSLSNNSVNRLYFDKKGRLWIGTINGLNCLDTSSNKLKRYEFDPEDKFSLSHGNITSIAEDKNGAIWVGTYGGGLNKLDISKANFKHYDTSNGLLNDVIYGILTDRQGFIWFSSNAGLGRLDPVRDELRYFGTDYGVQSYEFNAGAYFKAEDGKLFFGGINGLNSFYPATINNSRNTAKIVFTGFQILDDKNIGTDKLLEEHISRTDNIELSHYQNNFSFKFAELNYSDNADNTYEYKLEGLSKKWQDLGKERQITLASLDPGSYTLHLRVTDDLTKKTSVDIFISPPLWRSHWAYLIYAVLVVLMVFFTFRHIHRVKDTQRGFEAKIKSLENDLNTSVQFQNRNHINSMPLRKIKMMPINEKFFKKAIEVVENHMEDSRFDVEQFANEMFLSRSQLHRRIKSLTGYSTTKFIRLIRLKRAAQLLAANTGSVSEIAYKVGFDNIGYFSKCFSETFGKPPSQYLP</sequence>
<dbReference type="Gene3D" id="1.10.10.60">
    <property type="entry name" value="Homeodomain-like"/>
    <property type="match status" value="1"/>
</dbReference>
<dbReference type="PROSITE" id="PS01124">
    <property type="entry name" value="HTH_ARAC_FAMILY_2"/>
    <property type="match status" value="1"/>
</dbReference>
<dbReference type="GO" id="GO:0043565">
    <property type="term" value="F:sequence-specific DNA binding"/>
    <property type="evidence" value="ECO:0007669"/>
    <property type="project" value="InterPro"/>
</dbReference>
<dbReference type="Gene3D" id="2.60.40.10">
    <property type="entry name" value="Immunoglobulins"/>
    <property type="match status" value="1"/>
</dbReference>
<dbReference type="InterPro" id="IPR018060">
    <property type="entry name" value="HTH_AraC"/>
</dbReference>
<dbReference type="InterPro" id="IPR011123">
    <property type="entry name" value="Y_Y_Y"/>
</dbReference>
<dbReference type="InterPro" id="IPR015943">
    <property type="entry name" value="WD40/YVTN_repeat-like_dom_sf"/>
</dbReference>
<accession>A0A6P0UFB6</accession>
<gene>
    <name evidence="7" type="ORF">GWK08_00650</name>
</gene>
<dbReference type="SMART" id="SM00342">
    <property type="entry name" value="HTH_ARAC"/>
    <property type="match status" value="1"/>
</dbReference>
<keyword evidence="5" id="KW-0472">Membrane</keyword>
<dbReference type="Proteomes" id="UP000468581">
    <property type="component" value="Unassembled WGS sequence"/>
</dbReference>
<dbReference type="SUPFAM" id="SSF46689">
    <property type="entry name" value="Homeodomain-like"/>
    <property type="match status" value="1"/>
</dbReference>
<proteinExistence type="predicted"/>
<dbReference type="PRINTS" id="PR00032">
    <property type="entry name" value="HTHARAC"/>
</dbReference>
<dbReference type="AlphaFoldDB" id="A0A6P0UFB6"/>
<evidence type="ECO:0000256" key="5">
    <source>
        <dbReference type="SAM" id="Phobius"/>
    </source>
</evidence>
<keyword evidence="3" id="KW-0238">DNA-binding</keyword>
<keyword evidence="1" id="KW-0597">Phosphoprotein</keyword>